<dbReference type="GO" id="GO:0004386">
    <property type="term" value="F:helicase activity"/>
    <property type="evidence" value="ECO:0007669"/>
    <property type="project" value="UniProtKB-KW"/>
</dbReference>
<dbReference type="PROSITE" id="PS51192">
    <property type="entry name" value="HELICASE_ATP_BIND_1"/>
    <property type="match status" value="1"/>
</dbReference>
<evidence type="ECO:0000256" key="1">
    <source>
        <dbReference type="ARBA" id="ARBA00022741"/>
    </source>
</evidence>
<keyword evidence="3" id="KW-0347">Helicase</keyword>
<dbReference type="PANTHER" id="PTHR11274:SF0">
    <property type="entry name" value="GENERAL TRANSCRIPTION AND DNA REPAIR FACTOR IIH HELICASE SUBUNIT XPB"/>
    <property type="match status" value="1"/>
</dbReference>
<dbReference type="CDD" id="cd17926">
    <property type="entry name" value="DEXHc_RE"/>
    <property type="match status" value="1"/>
</dbReference>
<reference evidence="6 7" key="1">
    <citation type="journal article" date="2016" name="Nat. Commun.">
        <title>Thousands of microbial genomes shed light on interconnected biogeochemical processes in an aquifer system.</title>
        <authorList>
            <person name="Anantharaman K."/>
            <person name="Brown C.T."/>
            <person name="Hug L.A."/>
            <person name="Sharon I."/>
            <person name="Castelle C.J."/>
            <person name="Probst A.J."/>
            <person name="Thomas B.C."/>
            <person name="Singh A."/>
            <person name="Wilkins M.J."/>
            <person name="Karaoz U."/>
            <person name="Brodie E.L."/>
            <person name="Williams K.H."/>
            <person name="Hubbard S.S."/>
            <person name="Banfield J.F."/>
        </authorList>
    </citation>
    <scope>NUCLEOTIDE SEQUENCE [LARGE SCALE GENOMIC DNA]</scope>
</reference>
<dbReference type="AlphaFoldDB" id="A0A1G2CGR8"/>
<evidence type="ECO:0000256" key="4">
    <source>
        <dbReference type="ARBA" id="ARBA00022840"/>
    </source>
</evidence>
<keyword evidence="2" id="KW-0378">Hydrolase</keyword>
<dbReference type="InterPro" id="IPR006935">
    <property type="entry name" value="Helicase/UvrB_N"/>
</dbReference>
<dbReference type="InterPro" id="IPR014001">
    <property type="entry name" value="Helicase_ATP-bd"/>
</dbReference>
<keyword evidence="4" id="KW-0067">ATP-binding</keyword>
<dbReference type="Proteomes" id="UP000178880">
    <property type="component" value="Unassembled WGS sequence"/>
</dbReference>
<dbReference type="InterPro" id="IPR027417">
    <property type="entry name" value="P-loop_NTPase"/>
</dbReference>
<protein>
    <recommendedName>
        <fullName evidence="5">Helicase ATP-binding domain-containing protein</fullName>
    </recommendedName>
</protein>
<dbReference type="EMBL" id="MHLA01000011">
    <property type="protein sequence ID" value="OGY99929.1"/>
    <property type="molecule type" value="Genomic_DNA"/>
</dbReference>
<feature type="domain" description="Helicase ATP-binding" evidence="5">
    <location>
        <begin position="356"/>
        <end position="506"/>
    </location>
</feature>
<dbReference type="PANTHER" id="PTHR11274">
    <property type="entry name" value="RAD25/XP-B DNA REPAIR HELICASE"/>
    <property type="match status" value="1"/>
</dbReference>
<name>A0A1G2CGR8_9BACT</name>
<dbReference type="Gene3D" id="3.40.50.300">
    <property type="entry name" value="P-loop containing nucleotide triphosphate hydrolases"/>
    <property type="match status" value="2"/>
</dbReference>
<evidence type="ECO:0000256" key="2">
    <source>
        <dbReference type="ARBA" id="ARBA00022801"/>
    </source>
</evidence>
<dbReference type="STRING" id="1798650.A2945_05575"/>
<comment type="caution">
    <text evidence="6">The sequence shown here is derived from an EMBL/GenBank/DDBJ whole genome shotgun (WGS) entry which is preliminary data.</text>
</comment>
<dbReference type="GO" id="GO:0005524">
    <property type="term" value="F:ATP binding"/>
    <property type="evidence" value="ECO:0007669"/>
    <property type="project" value="UniProtKB-KW"/>
</dbReference>
<dbReference type="InterPro" id="IPR001650">
    <property type="entry name" value="Helicase_C-like"/>
</dbReference>
<sequence length="636" mass="71702">MLSREERVEIFRSLFKGREDVFAHRWEKWNGGVSGYAPMYADQDKESYAPLTTGWIEKHLIGTATLGVYPLLQENTSNFIVADFDGDNWRSGVQKFLDVCKKHELPVATERSRSGKGAHVWCFFSTPYPASKARHIFLTLLREAGCIDPLEKNEGFDRLFPNQDYLSGKGLGNLIALPLQGESRKRGNTVFLDSDNDFEIVADQWEYLHVLERVTPELLDRLVTLDSPPSEEVRKIQKSSRFNKTMVLTLGSSVSIPKNILPPNLASYLREELNILNIGYVVKERAGLPTYGEKKFIKTLEQTDEAILVPRGFLNSLYAWLDERAVGYEIVDERRTVDSIGFARSHTLLPYQELAVAQFDASEQGILVAPAGAGKTLMGLEIIARKRQPAIILTHRRQIYDQWLERIEHSFGIPKPKIGQIGGVKKDARQPITVAMVQTLARVKDMGSITAKFGTVLIDECHHMPSRMFRDVISKFPARYRYGLTATPSRKYNDEKLIGVYLGDVLHTVDKSEMQNARLQTSESTSEGDAVIVRATNLATPFGTTSRDFQLISKVLSSDANRNALIAADIAHEARGGKKCLVLTERKEHAEMLRAYLRKDFETIMFSGDLSARQRAFSLQKIKSGRFRILIATGQI</sequence>
<dbReference type="InterPro" id="IPR054347">
    <property type="entry name" value="TOTE_primase"/>
</dbReference>
<gene>
    <name evidence="6" type="ORF">A2945_05575</name>
</gene>
<organism evidence="6 7">
    <name type="scientific">Candidatus Liptonbacteria bacterium RIFCSPLOWO2_01_FULL_52_25</name>
    <dbReference type="NCBI Taxonomy" id="1798650"/>
    <lineage>
        <taxon>Bacteria</taxon>
        <taxon>Candidatus Liptoniibacteriota</taxon>
    </lineage>
</organism>
<evidence type="ECO:0000259" key="5">
    <source>
        <dbReference type="PROSITE" id="PS51192"/>
    </source>
</evidence>
<dbReference type="SMART" id="SM00487">
    <property type="entry name" value="DEXDc"/>
    <property type="match status" value="1"/>
</dbReference>
<accession>A0A1G2CGR8</accession>
<dbReference type="GO" id="GO:0003677">
    <property type="term" value="F:DNA binding"/>
    <property type="evidence" value="ECO:0007669"/>
    <property type="project" value="InterPro"/>
</dbReference>
<evidence type="ECO:0000313" key="7">
    <source>
        <dbReference type="Proteomes" id="UP000178880"/>
    </source>
</evidence>
<dbReference type="Pfam" id="PF22548">
    <property type="entry name" value="AEP-TOTE"/>
    <property type="match status" value="1"/>
</dbReference>
<proteinExistence type="predicted"/>
<dbReference type="InterPro" id="IPR050615">
    <property type="entry name" value="ATP-dep_DNA_Helicase"/>
</dbReference>
<dbReference type="Pfam" id="PF04851">
    <property type="entry name" value="ResIII"/>
    <property type="match status" value="1"/>
</dbReference>
<evidence type="ECO:0000256" key="3">
    <source>
        <dbReference type="ARBA" id="ARBA00022806"/>
    </source>
</evidence>
<dbReference type="GO" id="GO:0016787">
    <property type="term" value="F:hydrolase activity"/>
    <property type="evidence" value="ECO:0007669"/>
    <property type="project" value="UniProtKB-KW"/>
</dbReference>
<evidence type="ECO:0000313" key="6">
    <source>
        <dbReference type="EMBL" id="OGY99929.1"/>
    </source>
</evidence>
<keyword evidence="1" id="KW-0547">Nucleotide-binding</keyword>
<dbReference type="SUPFAM" id="SSF52540">
    <property type="entry name" value="P-loop containing nucleoside triphosphate hydrolases"/>
    <property type="match status" value="2"/>
</dbReference>
<dbReference type="Pfam" id="PF00271">
    <property type="entry name" value="Helicase_C"/>
    <property type="match status" value="1"/>
</dbReference>